<protein>
    <recommendedName>
        <fullName evidence="3">HEPN domain-containing protein</fullName>
    </recommendedName>
</protein>
<accession>A0A6N8J827</accession>
<dbReference type="Proteomes" id="UP000468388">
    <property type="component" value="Unassembled WGS sequence"/>
</dbReference>
<keyword evidence="2" id="KW-1185">Reference proteome</keyword>
<proteinExistence type="predicted"/>
<evidence type="ECO:0000313" key="2">
    <source>
        <dbReference type="Proteomes" id="UP000468388"/>
    </source>
</evidence>
<dbReference type="EMBL" id="WRXO01000002">
    <property type="protein sequence ID" value="MVT41094.1"/>
    <property type="molecule type" value="Genomic_DNA"/>
</dbReference>
<reference evidence="1 2" key="1">
    <citation type="submission" date="2019-12" db="EMBL/GenBank/DDBJ databases">
        <title>The draft genomic sequence of strain Chitinophaga oryziterrae JCM 16595.</title>
        <authorList>
            <person name="Zhang X."/>
        </authorList>
    </citation>
    <scope>NUCLEOTIDE SEQUENCE [LARGE SCALE GENOMIC DNA]</scope>
    <source>
        <strain evidence="1 2">JCM 16595</strain>
    </source>
</reference>
<name>A0A6N8J827_9BACT</name>
<dbReference type="RefSeq" id="WP_157299708.1">
    <property type="nucleotide sequence ID" value="NZ_BAAAZB010000010.1"/>
</dbReference>
<gene>
    <name evidence="1" type="ORF">GO495_10920</name>
</gene>
<dbReference type="OrthoDB" id="9780929at2"/>
<evidence type="ECO:0008006" key="3">
    <source>
        <dbReference type="Google" id="ProtNLM"/>
    </source>
</evidence>
<evidence type="ECO:0000313" key="1">
    <source>
        <dbReference type="EMBL" id="MVT41094.1"/>
    </source>
</evidence>
<dbReference type="AlphaFoldDB" id="A0A6N8J827"/>
<organism evidence="1 2">
    <name type="scientific">Chitinophaga oryziterrae</name>
    <dbReference type="NCBI Taxonomy" id="1031224"/>
    <lineage>
        <taxon>Bacteria</taxon>
        <taxon>Pseudomonadati</taxon>
        <taxon>Bacteroidota</taxon>
        <taxon>Chitinophagia</taxon>
        <taxon>Chitinophagales</taxon>
        <taxon>Chitinophagaceae</taxon>
        <taxon>Chitinophaga</taxon>
    </lineage>
</organism>
<sequence>MTGLPIDKKFETVLGMLNNEREYLGEYDRFVKGMSYAPDSVATSFAEALEKLRLVIKHIR</sequence>
<comment type="caution">
    <text evidence="1">The sequence shown here is derived from an EMBL/GenBank/DDBJ whole genome shotgun (WGS) entry which is preliminary data.</text>
</comment>